<dbReference type="RefSeq" id="WP_344246166.1">
    <property type="nucleotide sequence ID" value="NZ_BAAAHH010000045.1"/>
</dbReference>
<feature type="transmembrane region" description="Helical" evidence="1">
    <location>
        <begin position="119"/>
        <end position="139"/>
    </location>
</feature>
<dbReference type="Proteomes" id="UP001500665">
    <property type="component" value="Unassembled WGS sequence"/>
</dbReference>
<keyword evidence="1" id="KW-0472">Membrane</keyword>
<dbReference type="PANTHER" id="PTHR36840:SF1">
    <property type="entry name" value="BLL5714 PROTEIN"/>
    <property type="match status" value="1"/>
</dbReference>
<organism evidence="2 3">
    <name type="scientific">Actinocorallia libanotica</name>
    <dbReference type="NCBI Taxonomy" id="46162"/>
    <lineage>
        <taxon>Bacteria</taxon>
        <taxon>Bacillati</taxon>
        <taxon>Actinomycetota</taxon>
        <taxon>Actinomycetes</taxon>
        <taxon>Streptosporangiales</taxon>
        <taxon>Thermomonosporaceae</taxon>
        <taxon>Actinocorallia</taxon>
    </lineage>
</organism>
<feature type="transmembrane region" description="Helical" evidence="1">
    <location>
        <begin position="375"/>
        <end position="396"/>
    </location>
</feature>
<dbReference type="PANTHER" id="PTHR36840">
    <property type="entry name" value="BLL5714 PROTEIN"/>
    <property type="match status" value="1"/>
</dbReference>
<keyword evidence="1" id="KW-1133">Transmembrane helix</keyword>
<protein>
    <submittedName>
        <fullName evidence="2">Low temperature requirement protein A</fullName>
    </submittedName>
</protein>
<feature type="transmembrane region" description="Helical" evidence="1">
    <location>
        <begin position="61"/>
        <end position="82"/>
    </location>
</feature>
<sequence length="413" mass="44176">MPPAGAEYRIRVRMTARAVDEPHRSASQLELLFDLTFVVAVAAVTAQFAHHVAEGHALSGLLPFLQVFFAVWWAWMNFTWFASSYDTDDAAYRLLTMVQMAGVLVLAAGVPAASDHGDYLLITVGYLIMRVALVAQWLRVASEHPESRRTALRYAGGIGLLEAGWILRLLLAEAGGLPPAAQLPSFALLAALELTVPWWAERERETTWHPHHIAERYSLFTIILFGESVLAVSDGVRGALETAHVSGGLVIVAVSGLVLLFALWWLYSLLPSGQGLNSRRHVSYLWGYGHFGVFAALGALGAGLEVAVERTGHDLAASPLAIAYAVAAPTAVFVVLLWLTHLPLLGSRGLPPLAALGGVAAVLLIPLAAPGAGVAFVVAALAGTAVLIVFVSLPAVSRFCFGDRTSRWDDVLQ</sequence>
<proteinExistence type="predicted"/>
<dbReference type="InterPro" id="IPR010640">
    <property type="entry name" value="Low_temperature_requirement_A"/>
</dbReference>
<feature type="transmembrane region" description="Helical" evidence="1">
    <location>
        <begin position="316"/>
        <end position="338"/>
    </location>
</feature>
<dbReference type="EMBL" id="BAAAHH010000045">
    <property type="protein sequence ID" value="GAA0966580.1"/>
    <property type="molecule type" value="Genomic_DNA"/>
</dbReference>
<keyword evidence="1" id="KW-0812">Transmembrane</keyword>
<evidence type="ECO:0000313" key="2">
    <source>
        <dbReference type="EMBL" id="GAA0966580.1"/>
    </source>
</evidence>
<feature type="transmembrane region" description="Helical" evidence="1">
    <location>
        <begin position="31"/>
        <end position="49"/>
    </location>
</feature>
<feature type="transmembrane region" description="Helical" evidence="1">
    <location>
        <begin position="282"/>
        <end position="304"/>
    </location>
</feature>
<comment type="caution">
    <text evidence="2">The sequence shown here is derived from an EMBL/GenBank/DDBJ whole genome shotgun (WGS) entry which is preliminary data.</text>
</comment>
<feature type="transmembrane region" description="Helical" evidence="1">
    <location>
        <begin position="94"/>
        <end position="113"/>
    </location>
</feature>
<evidence type="ECO:0000313" key="3">
    <source>
        <dbReference type="Proteomes" id="UP001500665"/>
    </source>
</evidence>
<feature type="transmembrane region" description="Helical" evidence="1">
    <location>
        <begin position="350"/>
        <end position="369"/>
    </location>
</feature>
<name>A0ABP4CDF0_9ACTN</name>
<feature type="transmembrane region" description="Helical" evidence="1">
    <location>
        <begin position="245"/>
        <end position="270"/>
    </location>
</feature>
<evidence type="ECO:0000256" key="1">
    <source>
        <dbReference type="SAM" id="Phobius"/>
    </source>
</evidence>
<dbReference type="Pfam" id="PF06772">
    <property type="entry name" value="LtrA"/>
    <property type="match status" value="1"/>
</dbReference>
<reference evidence="3" key="1">
    <citation type="journal article" date="2019" name="Int. J. Syst. Evol. Microbiol.">
        <title>The Global Catalogue of Microorganisms (GCM) 10K type strain sequencing project: providing services to taxonomists for standard genome sequencing and annotation.</title>
        <authorList>
            <consortium name="The Broad Institute Genomics Platform"/>
            <consortium name="The Broad Institute Genome Sequencing Center for Infectious Disease"/>
            <person name="Wu L."/>
            <person name="Ma J."/>
        </authorList>
    </citation>
    <scope>NUCLEOTIDE SEQUENCE [LARGE SCALE GENOMIC DNA]</scope>
    <source>
        <strain evidence="3">JCM 10696</strain>
    </source>
</reference>
<accession>A0ABP4CDF0</accession>
<gene>
    <name evidence="2" type="ORF">GCM10009550_69140</name>
</gene>
<keyword evidence="3" id="KW-1185">Reference proteome</keyword>